<dbReference type="PANTHER" id="PTHR38074">
    <property type="entry name" value="ALTERED INHERITANCE OF MITOCHONDRIA PROTEIN 24, MITOCHONDRIAL"/>
    <property type="match status" value="1"/>
</dbReference>
<evidence type="ECO:0000313" key="2">
    <source>
        <dbReference type="EMBL" id="GAA4980760.1"/>
    </source>
</evidence>
<feature type="compositionally biased region" description="Pro residues" evidence="1">
    <location>
        <begin position="252"/>
        <end position="270"/>
    </location>
</feature>
<reference evidence="3" key="1">
    <citation type="journal article" date="2019" name="Int. J. Syst. Evol. Microbiol.">
        <title>The Global Catalogue of Microorganisms (GCM) 10K type strain sequencing project: providing services to taxonomists for standard genome sequencing and annotation.</title>
        <authorList>
            <consortium name="The Broad Institute Genomics Platform"/>
            <consortium name="The Broad Institute Genome Sequencing Center for Infectious Disease"/>
            <person name="Wu L."/>
            <person name="Ma J."/>
        </authorList>
    </citation>
    <scope>NUCLEOTIDE SEQUENCE [LARGE SCALE GENOMIC DNA]</scope>
    <source>
        <strain evidence="3">JCM 17986</strain>
    </source>
</reference>
<name>A0ABP9HWM8_9ACTN</name>
<keyword evidence="3" id="KW-1185">Reference proteome</keyword>
<dbReference type="Proteomes" id="UP001500466">
    <property type="component" value="Unassembled WGS sequence"/>
</dbReference>
<protein>
    <submittedName>
        <fullName evidence="2">AIM24 family protein</fullName>
    </submittedName>
</protein>
<proteinExistence type="predicted"/>
<evidence type="ECO:0000313" key="3">
    <source>
        <dbReference type="Proteomes" id="UP001500466"/>
    </source>
</evidence>
<dbReference type="EMBL" id="BAABHS010000023">
    <property type="protein sequence ID" value="GAA4980760.1"/>
    <property type="molecule type" value="Genomic_DNA"/>
</dbReference>
<dbReference type="Gene3D" id="3.60.160.10">
    <property type="entry name" value="Mitochondrial biogenesis AIM24"/>
    <property type="match status" value="1"/>
</dbReference>
<gene>
    <name evidence="2" type="ORF">GCM10023205_57310</name>
</gene>
<dbReference type="Pfam" id="PF01987">
    <property type="entry name" value="AIM24"/>
    <property type="match status" value="1"/>
</dbReference>
<dbReference type="InterPro" id="IPR002838">
    <property type="entry name" value="AIM24"/>
</dbReference>
<dbReference type="SUPFAM" id="SSF51219">
    <property type="entry name" value="TRAP-like"/>
    <property type="match status" value="1"/>
</dbReference>
<comment type="caution">
    <text evidence="2">The sequence shown here is derived from an EMBL/GenBank/DDBJ whole genome shotgun (WGS) entry which is preliminary data.</text>
</comment>
<dbReference type="InterPro" id="IPR036983">
    <property type="entry name" value="AIM24_sf"/>
</dbReference>
<evidence type="ECO:0000256" key="1">
    <source>
        <dbReference type="SAM" id="MobiDB-lite"/>
    </source>
</evidence>
<feature type="region of interest" description="Disordered" evidence="1">
    <location>
        <begin position="238"/>
        <end position="270"/>
    </location>
</feature>
<organism evidence="2 3">
    <name type="scientific">Yinghuangia aomiensis</name>
    <dbReference type="NCBI Taxonomy" id="676205"/>
    <lineage>
        <taxon>Bacteria</taxon>
        <taxon>Bacillati</taxon>
        <taxon>Actinomycetota</taxon>
        <taxon>Actinomycetes</taxon>
        <taxon>Kitasatosporales</taxon>
        <taxon>Streptomycetaceae</taxon>
        <taxon>Yinghuangia</taxon>
    </lineage>
</organism>
<dbReference type="PANTHER" id="PTHR38074:SF1">
    <property type="entry name" value="ALTERED INHERITANCE OF MITOCHONDRIA PROTEIN 24, MITOCHONDRIAL"/>
    <property type="match status" value="1"/>
</dbReference>
<dbReference type="InterPro" id="IPR016031">
    <property type="entry name" value="Trp_RNA-bd_attenuator-like_dom"/>
</dbReference>
<accession>A0ABP9HWM8</accession>
<sequence length="270" mass="28964">MFQNVAIQTAERFSLQNPQILRVALDQRGMPEVLARKGAMVAFTGGVQFDGYLNSPGEMRAAQYGAEFMQLMRCYGNGVVYLANQAQYIHLVTLDNDGLIVDDDTVLALDPSLMWAPVALEAQQRIAGPGNNALQIHGTGMIALTTPGTPLVMKVTPQAEVFVDADAAVAWTAGLTTRMEAQTNAQGVWRRRGQTGEGWMLSFIGEGWVMVQCTEVNPPDTIQHGGGALGMGGDGYRANTWGGPGGPHGPVNYPPPGAQPHYPPQGPYQR</sequence>